<gene>
    <name evidence="1" type="ORF">EVAR_83454_1</name>
</gene>
<comment type="caution">
    <text evidence="1">The sequence shown here is derived from an EMBL/GenBank/DDBJ whole genome shotgun (WGS) entry which is preliminary data.</text>
</comment>
<accession>A0A4C1TYJ7</accession>
<dbReference type="Proteomes" id="UP000299102">
    <property type="component" value="Unassembled WGS sequence"/>
</dbReference>
<dbReference type="AlphaFoldDB" id="A0A4C1TYJ7"/>
<protein>
    <recommendedName>
        <fullName evidence="3">CCHC-type domain-containing protein</fullName>
    </recommendedName>
</protein>
<dbReference type="EMBL" id="BGZK01000104">
    <property type="protein sequence ID" value="GBP19141.1"/>
    <property type="molecule type" value="Genomic_DNA"/>
</dbReference>
<evidence type="ECO:0000313" key="2">
    <source>
        <dbReference type="Proteomes" id="UP000299102"/>
    </source>
</evidence>
<name>A0A4C1TYJ7_EUMVA</name>
<reference evidence="1 2" key="1">
    <citation type="journal article" date="2019" name="Commun. Biol.">
        <title>The bagworm genome reveals a unique fibroin gene that provides high tensile strength.</title>
        <authorList>
            <person name="Kono N."/>
            <person name="Nakamura H."/>
            <person name="Ohtoshi R."/>
            <person name="Tomita M."/>
            <person name="Numata K."/>
            <person name="Arakawa K."/>
        </authorList>
    </citation>
    <scope>NUCLEOTIDE SEQUENCE [LARGE SCALE GENOMIC DNA]</scope>
</reference>
<keyword evidence="2" id="KW-1185">Reference proteome</keyword>
<proteinExistence type="predicted"/>
<evidence type="ECO:0008006" key="3">
    <source>
        <dbReference type="Google" id="ProtNLM"/>
    </source>
</evidence>
<organism evidence="1 2">
    <name type="scientific">Eumeta variegata</name>
    <name type="common">Bagworm moth</name>
    <name type="synonym">Eumeta japonica</name>
    <dbReference type="NCBI Taxonomy" id="151549"/>
    <lineage>
        <taxon>Eukaryota</taxon>
        <taxon>Metazoa</taxon>
        <taxon>Ecdysozoa</taxon>
        <taxon>Arthropoda</taxon>
        <taxon>Hexapoda</taxon>
        <taxon>Insecta</taxon>
        <taxon>Pterygota</taxon>
        <taxon>Neoptera</taxon>
        <taxon>Endopterygota</taxon>
        <taxon>Lepidoptera</taxon>
        <taxon>Glossata</taxon>
        <taxon>Ditrysia</taxon>
        <taxon>Tineoidea</taxon>
        <taxon>Psychidae</taxon>
        <taxon>Oiketicinae</taxon>
        <taxon>Eumeta</taxon>
    </lineage>
</organism>
<evidence type="ECO:0000313" key="1">
    <source>
        <dbReference type="EMBL" id="GBP19141.1"/>
    </source>
</evidence>
<sequence>MLKCGRVGHIAPQCSDRRTSPSLAARSRELRSRRLRSTGELTCSVKQVSSQLTTLYLNQNLAKHELNFINNRKLQFRGIPYNDATGSQSQPLELLIGKEVARPLSLRFRHSVTCLVAHGDVTSDIYVGADTDKLVLAGRVGAERALLFGLWLKRDARSPAA</sequence>